<keyword evidence="2" id="KW-1185">Reference proteome</keyword>
<evidence type="ECO:0000313" key="1">
    <source>
        <dbReference type="EMBL" id="TFK96463.1"/>
    </source>
</evidence>
<proteinExistence type="predicted"/>
<reference evidence="1 2" key="1">
    <citation type="journal article" date="2019" name="Nat. Ecol. Evol.">
        <title>Megaphylogeny resolves global patterns of mushroom evolution.</title>
        <authorList>
            <person name="Varga T."/>
            <person name="Krizsan K."/>
            <person name="Foldi C."/>
            <person name="Dima B."/>
            <person name="Sanchez-Garcia M."/>
            <person name="Sanchez-Ramirez S."/>
            <person name="Szollosi G.J."/>
            <person name="Szarkandi J.G."/>
            <person name="Papp V."/>
            <person name="Albert L."/>
            <person name="Andreopoulos W."/>
            <person name="Angelini C."/>
            <person name="Antonin V."/>
            <person name="Barry K.W."/>
            <person name="Bougher N.L."/>
            <person name="Buchanan P."/>
            <person name="Buyck B."/>
            <person name="Bense V."/>
            <person name="Catcheside P."/>
            <person name="Chovatia M."/>
            <person name="Cooper J."/>
            <person name="Damon W."/>
            <person name="Desjardin D."/>
            <person name="Finy P."/>
            <person name="Geml J."/>
            <person name="Haridas S."/>
            <person name="Hughes K."/>
            <person name="Justo A."/>
            <person name="Karasinski D."/>
            <person name="Kautmanova I."/>
            <person name="Kiss B."/>
            <person name="Kocsube S."/>
            <person name="Kotiranta H."/>
            <person name="LaButti K.M."/>
            <person name="Lechner B.E."/>
            <person name="Liimatainen K."/>
            <person name="Lipzen A."/>
            <person name="Lukacs Z."/>
            <person name="Mihaltcheva S."/>
            <person name="Morgado L.N."/>
            <person name="Niskanen T."/>
            <person name="Noordeloos M.E."/>
            <person name="Ohm R.A."/>
            <person name="Ortiz-Santana B."/>
            <person name="Ovrebo C."/>
            <person name="Racz N."/>
            <person name="Riley R."/>
            <person name="Savchenko A."/>
            <person name="Shiryaev A."/>
            <person name="Soop K."/>
            <person name="Spirin V."/>
            <person name="Szebenyi C."/>
            <person name="Tomsovsky M."/>
            <person name="Tulloss R.E."/>
            <person name="Uehling J."/>
            <person name="Grigoriev I.V."/>
            <person name="Vagvolgyi C."/>
            <person name="Papp T."/>
            <person name="Martin F.M."/>
            <person name="Miettinen O."/>
            <person name="Hibbett D.S."/>
            <person name="Nagy L.G."/>
        </authorList>
    </citation>
    <scope>NUCLEOTIDE SEQUENCE [LARGE SCALE GENOMIC DNA]</scope>
    <source>
        <strain evidence="1 2">CBS 309.79</strain>
    </source>
</reference>
<name>A0A5C3QDC8_9AGAR</name>
<evidence type="ECO:0000313" key="2">
    <source>
        <dbReference type="Proteomes" id="UP000305067"/>
    </source>
</evidence>
<dbReference type="Proteomes" id="UP000305067">
    <property type="component" value="Unassembled WGS sequence"/>
</dbReference>
<dbReference type="EMBL" id="ML178860">
    <property type="protein sequence ID" value="TFK96463.1"/>
    <property type="molecule type" value="Genomic_DNA"/>
</dbReference>
<protein>
    <submittedName>
        <fullName evidence="1">Uncharacterized protein</fullName>
    </submittedName>
</protein>
<gene>
    <name evidence="1" type="ORF">BDV98DRAFT_651721</name>
</gene>
<dbReference type="AlphaFoldDB" id="A0A5C3QDC8"/>
<organism evidence="1 2">
    <name type="scientific">Pterulicium gracile</name>
    <dbReference type="NCBI Taxonomy" id="1884261"/>
    <lineage>
        <taxon>Eukaryota</taxon>
        <taxon>Fungi</taxon>
        <taxon>Dikarya</taxon>
        <taxon>Basidiomycota</taxon>
        <taxon>Agaricomycotina</taxon>
        <taxon>Agaricomycetes</taxon>
        <taxon>Agaricomycetidae</taxon>
        <taxon>Agaricales</taxon>
        <taxon>Pleurotineae</taxon>
        <taxon>Pterulaceae</taxon>
        <taxon>Pterulicium</taxon>
    </lineage>
</organism>
<accession>A0A5C3QDC8</accession>
<sequence length="212" mass="22935">MPAPQSFNTNSPSSEPALGHVNLMVDTFIANASPDDLRALVRGLLASGTPGLAANFTAAARRRFHSTATAKPCSIQTPFFTMSSDDPDATPSAESTEHLEHILNRARSYYGVGLGFASLTMLTDVVRSTKGLEWEDVSQMTSALSVVDSDITQAIQSSKEELDAGRVEDLSVAHQAVDELRRAILESHREVKAWGGEPPFERSLASVLHWKL</sequence>
<dbReference type="OrthoDB" id="3219836at2759"/>
<dbReference type="STRING" id="1884261.A0A5C3QDC8"/>